<dbReference type="InterPro" id="IPR029048">
    <property type="entry name" value="HSP70_C_sf"/>
</dbReference>
<dbReference type="Gene3D" id="1.20.1270.10">
    <property type="match status" value="1"/>
</dbReference>
<accession>A0A7S1MBY9</accession>
<evidence type="ECO:0000313" key="1">
    <source>
        <dbReference type="EMBL" id="CAD9127421.1"/>
    </source>
</evidence>
<organism evidence="1">
    <name type="scientific">Alexandrium catenella</name>
    <name type="common">Red tide dinoflagellate</name>
    <name type="synonym">Gonyaulax catenella</name>
    <dbReference type="NCBI Taxonomy" id="2925"/>
    <lineage>
        <taxon>Eukaryota</taxon>
        <taxon>Sar</taxon>
        <taxon>Alveolata</taxon>
        <taxon>Dinophyceae</taxon>
        <taxon>Gonyaulacales</taxon>
        <taxon>Pyrocystaceae</taxon>
        <taxon>Alexandrium</taxon>
    </lineage>
</organism>
<name>A0A7S1MBY9_ALECA</name>
<protein>
    <submittedName>
        <fullName evidence="1">Uncharacterized protein</fullName>
    </submittedName>
</protein>
<sequence length="286" mass="31566">MARRWSALGGLWRGRIHGSLGEACWTVEVHLTFSSDRCVRGCGTLTSAFFSGRQKQCAVDGRIEGFVGAEERHGSSLREEALRARLRVEPYWFCNLELSLGGSGSAPRLRGESLCFCSGEELPAASWAVDLAVVQARNALRTYVSSMRALMHDARVQVKLSCEDRASVLALIGTPDDDNGTIVQWLQSAGGDASKEAYCNKLLECQKRLRPLVDELSLCCEDWQGVVEEHLDEDQYEVTRVWVRGDDPADRSGVPVHGNAFVDQNGEEFEAESGTWELSHASHESC</sequence>
<dbReference type="AlphaFoldDB" id="A0A7S1MBY9"/>
<dbReference type="EMBL" id="HBGE01033763">
    <property type="protein sequence ID" value="CAD9127421.1"/>
    <property type="molecule type" value="Transcribed_RNA"/>
</dbReference>
<proteinExistence type="predicted"/>
<reference evidence="1" key="1">
    <citation type="submission" date="2021-01" db="EMBL/GenBank/DDBJ databases">
        <authorList>
            <person name="Corre E."/>
            <person name="Pelletier E."/>
            <person name="Niang G."/>
            <person name="Scheremetjew M."/>
            <person name="Finn R."/>
            <person name="Kale V."/>
            <person name="Holt S."/>
            <person name="Cochrane G."/>
            <person name="Meng A."/>
            <person name="Brown T."/>
            <person name="Cohen L."/>
        </authorList>
    </citation>
    <scope>NUCLEOTIDE SEQUENCE</scope>
    <source>
        <strain evidence="1">OF101</strain>
    </source>
</reference>
<gene>
    <name evidence="1" type="ORF">ACAT0790_LOCUS20424</name>
</gene>